<dbReference type="Pfam" id="PF04366">
    <property type="entry name" value="Ysc84"/>
    <property type="match status" value="1"/>
</dbReference>
<name>A0A507DRV8_9FUNG</name>
<dbReference type="STRING" id="286115.A0A507DRV8"/>
<dbReference type="InterPro" id="IPR007461">
    <property type="entry name" value="Ysc84_actin-binding"/>
</dbReference>
<evidence type="ECO:0000256" key="1">
    <source>
        <dbReference type="ARBA" id="ARBA00007761"/>
    </source>
</evidence>
<keyword evidence="2 3" id="KW-0728">SH3 domain</keyword>
<dbReference type="SMART" id="SM00326">
    <property type="entry name" value="SH3"/>
    <property type="match status" value="1"/>
</dbReference>
<dbReference type="SUPFAM" id="SSF50044">
    <property type="entry name" value="SH3-domain"/>
    <property type="match status" value="1"/>
</dbReference>
<dbReference type="InterPro" id="IPR036028">
    <property type="entry name" value="SH3-like_dom_sf"/>
</dbReference>
<sequence length="339" mass="35520">MFNTDISGMKLGGKVANPLPQNLHGECRKAATILEEFIKGNNKVEKAIIPPEVLMRAKGVAVISVLKVGFIWTGRAGTGLVVARLPDARWSAPSAIAIAGAGFGGQVGAELTDFVFILNTPDAVKAFSHGGNVTLGGNLSVALGPVGRNAEAAGSVRNLAPIFAYSKTRGLFAGVSVEGSVILARPEANAKFYGERISAKQILSGSVEPPLAAEPLYRALNWRFGGSGVTTDGYRDPGMSYISQSTHADVPPAGFLSQLNGKVGGMIGTSGSSNNLAPLKPNVVIALFDFTGERDTDLSFSRGDAIMVTHSSQSRDDWWQGSCHGRTGSFPANYVRTAE</sequence>
<dbReference type="VEuPathDB" id="FungiDB:SeMB42_g00415"/>
<evidence type="ECO:0000313" key="6">
    <source>
        <dbReference type="Proteomes" id="UP000317494"/>
    </source>
</evidence>
<dbReference type="AlphaFoldDB" id="A0A507DRV8"/>
<dbReference type="InterPro" id="IPR051702">
    <property type="entry name" value="SH3_domain_YSC84-like"/>
</dbReference>
<dbReference type="GO" id="GO:0051666">
    <property type="term" value="P:actin cortical patch localization"/>
    <property type="evidence" value="ECO:0007669"/>
    <property type="project" value="UniProtKB-ARBA"/>
</dbReference>
<dbReference type="EMBL" id="QEAN01000008">
    <property type="protein sequence ID" value="TPX54201.1"/>
    <property type="molecule type" value="Genomic_DNA"/>
</dbReference>
<dbReference type="Gene3D" id="2.30.30.40">
    <property type="entry name" value="SH3 Domains"/>
    <property type="match status" value="1"/>
</dbReference>
<organism evidence="5 6">
    <name type="scientific">Synchytrium endobioticum</name>
    <dbReference type="NCBI Taxonomy" id="286115"/>
    <lineage>
        <taxon>Eukaryota</taxon>
        <taxon>Fungi</taxon>
        <taxon>Fungi incertae sedis</taxon>
        <taxon>Chytridiomycota</taxon>
        <taxon>Chytridiomycota incertae sedis</taxon>
        <taxon>Chytridiomycetes</taxon>
        <taxon>Synchytriales</taxon>
        <taxon>Synchytriaceae</taxon>
        <taxon>Synchytrium</taxon>
    </lineage>
</organism>
<proteinExistence type="inferred from homology"/>
<comment type="similarity">
    <text evidence="1">Belongs to the SH3YL1 family.</text>
</comment>
<evidence type="ECO:0000256" key="2">
    <source>
        <dbReference type="ARBA" id="ARBA00022443"/>
    </source>
</evidence>
<dbReference type="InterPro" id="IPR001452">
    <property type="entry name" value="SH3_domain"/>
</dbReference>
<evidence type="ECO:0000256" key="3">
    <source>
        <dbReference type="PROSITE-ProRule" id="PRU00192"/>
    </source>
</evidence>
<evidence type="ECO:0000313" key="5">
    <source>
        <dbReference type="EMBL" id="TPX54201.1"/>
    </source>
</evidence>
<evidence type="ECO:0000259" key="4">
    <source>
        <dbReference type="PROSITE" id="PS50002"/>
    </source>
</evidence>
<dbReference type="PANTHER" id="PTHR15629:SF2">
    <property type="entry name" value="SH3 DOMAIN-CONTAINING YSC84-LIKE PROTEIN 1"/>
    <property type="match status" value="1"/>
</dbReference>
<dbReference type="Proteomes" id="UP000317494">
    <property type="component" value="Unassembled WGS sequence"/>
</dbReference>
<dbReference type="PROSITE" id="PS50002">
    <property type="entry name" value="SH3"/>
    <property type="match status" value="1"/>
</dbReference>
<protein>
    <recommendedName>
        <fullName evidence="4">SH3 domain-containing protein</fullName>
    </recommendedName>
</protein>
<gene>
    <name evidence="5" type="ORF">SeMB42_g00415</name>
</gene>
<keyword evidence="6" id="KW-1185">Reference proteome</keyword>
<feature type="domain" description="SH3" evidence="4">
    <location>
        <begin position="279"/>
        <end position="339"/>
    </location>
</feature>
<reference evidence="5 6" key="1">
    <citation type="journal article" date="2019" name="Sci. Rep.">
        <title>Comparative genomics of chytrid fungi reveal insights into the obligate biotrophic and pathogenic lifestyle of Synchytrium endobioticum.</title>
        <authorList>
            <person name="van de Vossenberg B.T.L.H."/>
            <person name="Warris S."/>
            <person name="Nguyen H.D.T."/>
            <person name="van Gent-Pelzer M.P.E."/>
            <person name="Joly D.L."/>
            <person name="van de Geest H.C."/>
            <person name="Bonants P.J.M."/>
            <person name="Smith D.S."/>
            <person name="Levesque C.A."/>
            <person name="van der Lee T.A.J."/>
        </authorList>
    </citation>
    <scope>NUCLEOTIDE SEQUENCE [LARGE SCALE GENOMIC DNA]</scope>
    <source>
        <strain evidence="5 6">MB42</strain>
    </source>
</reference>
<comment type="caution">
    <text evidence="5">The sequence shown here is derived from an EMBL/GenBank/DDBJ whole genome shotgun (WGS) entry which is preliminary data.</text>
</comment>
<dbReference type="Pfam" id="PF14604">
    <property type="entry name" value="SH3_9"/>
    <property type="match status" value="1"/>
</dbReference>
<dbReference type="FunFam" id="2.30.30.40:FF:000100">
    <property type="entry name" value="SH3 domain-containing YSC84-like protein 1"/>
    <property type="match status" value="1"/>
</dbReference>
<dbReference type="CDD" id="cd11525">
    <property type="entry name" value="SYLF_SH3YL1_like"/>
    <property type="match status" value="1"/>
</dbReference>
<dbReference type="InterPro" id="IPR033643">
    <property type="entry name" value="SYLF_SH3YL1-like"/>
</dbReference>
<dbReference type="GO" id="GO:0035091">
    <property type="term" value="F:phosphatidylinositol binding"/>
    <property type="evidence" value="ECO:0007669"/>
    <property type="project" value="TreeGrafter"/>
</dbReference>
<dbReference type="PANTHER" id="PTHR15629">
    <property type="entry name" value="SH3YL1 PROTEIN"/>
    <property type="match status" value="1"/>
</dbReference>
<dbReference type="PRINTS" id="PR00452">
    <property type="entry name" value="SH3DOMAIN"/>
</dbReference>
<accession>A0A507DRV8</accession>